<reference evidence="2" key="1">
    <citation type="submission" date="2021-06" db="EMBL/GenBank/DDBJ databases">
        <authorList>
            <person name="Hodson N. C."/>
            <person name="Mongue J. A."/>
            <person name="Jaron S. K."/>
        </authorList>
    </citation>
    <scope>NUCLEOTIDE SEQUENCE</scope>
</reference>
<feature type="transmembrane region" description="Helical" evidence="1">
    <location>
        <begin position="16"/>
        <end position="37"/>
    </location>
</feature>
<keyword evidence="3" id="KW-1185">Reference proteome</keyword>
<keyword evidence="1" id="KW-0812">Transmembrane</keyword>
<keyword evidence="1" id="KW-0472">Membrane</keyword>
<dbReference type="AlphaFoldDB" id="A0A8J2PJL4"/>
<protein>
    <submittedName>
        <fullName evidence="2">Uncharacterized protein</fullName>
    </submittedName>
</protein>
<gene>
    <name evidence="2" type="ORF">AFUS01_LOCUS34092</name>
</gene>
<comment type="caution">
    <text evidence="2">The sequence shown here is derived from an EMBL/GenBank/DDBJ whole genome shotgun (WGS) entry which is preliminary data.</text>
</comment>
<organism evidence="2 3">
    <name type="scientific">Allacma fusca</name>
    <dbReference type="NCBI Taxonomy" id="39272"/>
    <lineage>
        <taxon>Eukaryota</taxon>
        <taxon>Metazoa</taxon>
        <taxon>Ecdysozoa</taxon>
        <taxon>Arthropoda</taxon>
        <taxon>Hexapoda</taxon>
        <taxon>Collembola</taxon>
        <taxon>Symphypleona</taxon>
        <taxon>Sminthuridae</taxon>
        <taxon>Allacma</taxon>
    </lineage>
</organism>
<proteinExistence type="predicted"/>
<evidence type="ECO:0000313" key="3">
    <source>
        <dbReference type="Proteomes" id="UP000708208"/>
    </source>
</evidence>
<name>A0A8J2PJL4_9HEXA</name>
<evidence type="ECO:0000256" key="1">
    <source>
        <dbReference type="SAM" id="Phobius"/>
    </source>
</evidence>
<evidence type="ECO:0000313" key="2">
    <source>
        <dbReference type="EMBL" id="CAG7823903.1"/>
    </source>
</evidence>
<accession>A0A8J2PJL4</accession>
<sequence length="105" mass="11764">MREFSAKAQLNPPVEFVAVVATIFGFGLSKIWTNYYITTLTSPKIYSKTCHDSRKCLQFAEDIKKTHLLIPIAYTYWSIQFLTSMMASIFSTGNCSLPVPSLVSG</sequence>
<keyword evidence="1" id="KW-1133">Transmembrane helix</keyword>
<dbReference type="EMBL" id="CAJVCH010530961">
    <property type="protein sequence ID" value="CAG7823903.1"/>
    <property type="molecule type" value="Genomic_DNA"/>
</dbReference>
<dbReference type="Proteomes" id="UP000708208">
    <property type="component" value="Unassembled WGS sequence"/>
</dbReference>